<dbReference type="GO" id="GO:0046872">
    <property type="term" value="F:metal ion binding"/>
    <property type="evidence" value="ECO:0007669"/>
    <property type="project" value="UniProtKB-KW"/>
</dbReference>
<dbReference type="GO" id="GO:0000298">
    <property type="term" value="F:endopolyphosphatase activity"/>
    <property type="evidence" value="ECO:0007669"/>
    <property type="project" value="TreeGrafter"/>
</dbReference>
<dbReference type="GO" id="GO:0034432">
    <property type="term" value="F:bis(5'-adenosyl)-pentaphosphatase activity"/>
    <property type="evidence" value="ECO:0007669"/>
    <property type="project" value="TreeGrafter"/>
</dbReference>
<dbReference type="GO" id="GO:0034431">
    <property type="term" value="F:bis(5'-adenosyl)-hexaphosphatase activity"/>
    <property type="evidence" value="ECO:0007669"/>
    <property type="project" value="TreeGrafter"/>
</dbReference>
<comment type="caution">
    <text evidence="5">The sequence shown here is derived from an EMBL/GenBank/DDBJ whole genome shotgun (WGS) entry which is preliminary data.</text>
</comment>
<dbReference type="InterPro" id="IPR000086">
    <property type="entry name" value="NUDIX_hydrolase_dom"/>
</dbReference>
<evidence type="ECO:0000313" key="6">
    <source>
        <dbReference type="Proteomes" id="UP001172102"/>
    </source>
</evidence>
<organism evidence="5 6">
    <name type="scientific">Lasiosphaeris hirsuta</name>
    <dbReference type="NCBI Taxonomy" id="260670"/>
    <lineage>
        <taxon>Eukaryota</taxon>
        <taxon>Fungi</taxon>
        <taxon>Dikarya</taxon>
        <taxon>Ascomycota</taxon>
        <taxon>Pezizomycotina</taxon>
        <taxon>Sordariomycetes</taxon>
        <taxon>Sordariomycetidae</taxon>
        <taxon>Sordariales</taxon>
        <taxon>Lasiosphaeriaceae</taxon>
        <taxon>Lasiosphaeris</taxon>
    </lineage>
</organism>
<reference evidence="5" key="1">
    <citation type="submission" date="2023-06" db="EMBL/GenBank/DDBJ databases">
        <title>Genome-scale phylogeny and comparative genomics of the fungal order Sordariales.</title>
        <authorList>
            <consortium name="Lawrence Berkeley National Laboratory"/>
            <person name="Hensen N."/>
            <person name="Bonometti L."/>
            <person name="Westerberg I."/>
            <person name="Brannstrom I.O."/>
            <person name="Guillou S."/>
            <person name="Cros-Aarteil S."/>
            <person name="Calhoun S."/>
            <person name="Haridas S."/>
            <person name="Kuo A."/>
            <person name="Mondo S."/>
            <person name="Pangilinan J."/>
            <person name="Riley R."/>
            <person name="Labutti K."/>
            <person name="Andreopoulos B."/>
            <person name="Lipzen A."/>
            <person name="Chen C."/>
            <person name="Yanf M."/>
            <person name="Daum C."/>
            <person name="Ng V."/>
            <person name="Clum A."/>
            <person name="Steindorff A."/>
            <person name="Ohm R."/>
            <person name="Martin F."/>
            <person name="Silar P."/>
            <person name="Natvig D."/>
            <person name="Lalanne C."/>
            <person name="Gautier V."/>
            <person name="Ament-Velasquez S.L."/>
            <person name="Kruys A."/>
            <person name="Hutchinson M.I."/>
            <person name="Powell A.J."/>
            <person name="Barry K."/>
            <person name="Miller A.N."/>
            <person name="Grigoriev I.V."/>
            <person name="Debuchy R."/>
            <person name="Gladieux P."/>
            <person name="Thoren M.H."/>
            <person name="Johannesson H."/>
        </authorList>
    </citation>
    <scope>NUCLEOTIDE SEQUENCE</scope>
    <source>
        <strain evidence="5">SMH4607-1</strain>
    </source>
</reference>
<dbReference type="EMBL" id="JAUKUA010000007">
    <property type="protein sequence ID" value="KAK0705323.1"/>
    <property type="molecule type" value="Genomic_DNA"/>
</dbReference>
<feature type="compositionally biased region" description="Basic and acidic residues" evidence="3">
    <location>
        <begin position="13"/>
        <end position="22"/>
    </location>
</feature>
<feature type="region of interest" description="Disordered" evidence="3">
    <location>
        <begin position="1"/>
        <end position="22"/>
    </location>
</feature>
<dbReference type="InterPro" id="IPR015797">
    <property type="entry name" value="NUDIX_hydrolase-like_dom_sf"/>
</dbReference>
<dbReference type="GO" id="GO:0005634">
    <property type="term" value="C:nucleus"/>
    <property type="evidence" value="ECO:0007669"/>
    <property type="project" value="TreeGrafter"/>
</dbReference>
<keyword evidence="1" id="KW-0479">Metal-binding</keyword>
<dbReference type="GO" id="GO:1901911">
    <property type="term" value="P:adenosine 5'-(hexahydrogen pentaphosphate) catabolic process"/>
    <property type="evidence" value="ECO:0007669"/>
    <property type="project" value="TreeGrafter"/>
</dbReference>
<dbReference type="GO" id="GO:1901909">
    <property type="term" value="P:diadenosine hexaphosphate catabolic process"/>
    <property type="evidence" value="ECO:0007669"/>
    <property type="project" value="TreeGrafter"/>
</dbReference>
<proteinExistence type="predicted"/>
<keyword evidence="2 5" id="KW-0378">Hydrolase</keyword>
<evidence type="ECO:0000313" key="5">
    <source>
        <dbReference type="EMBL" id="KAK0705323.1"/>
    </source>
</evidence>
<keyword evidence="6" id="KW-1185">Reference proteome</keyword>
<gene>
    <name evidence="5" type="ORF">B0H67DRAFT_499135</name>
</gene>
<dbReference type="AlphaFoldDB" id="A0AA39ZX87"/>
<name>A0AA39ZX87_9PEZI</name>
<dbReference type="GO" id="GO:1901907">
    <property type="term" value="P:diadenosine pentaphosphate catabolic process"/>
    <property type="evidence" value="ECO:0007669"/>
    <property type="project" value="TreeGrafter"/>
</dbReference>
<evidence type="ECO:0000259" key="4">
    <source>
        <dbReference type="PROSITE" id="PS51462"/>
    </source>
</evidence>
<dbReference type="Proteomes" id="UP001172102">
    <property type="component" value="Unassembled WGS sequence"/>
</dbReference>
<dbReference type="PANTHER" id="PTHR12629:SF0">
    <property type="entry name" value="DIPHOSPHOINOSITOL-POLYPHOSPHATE DIPHOSPHATASE"/>
    <property type="match status" value="1"/>
</dbReference>
<protein>
    <submittedName>
        <fullName evidence="5">NUDIX hydrolase domain-like protein</fullName>
    </submittedName>
</protein>
<evidence type="ECO:0000256" key="3">
    <source>
        <dbReference type="SAM" id="MobiDB-lite"/>
    </source>
</evidence>
<dbReference type="InterPro" id="IPR020084">
    <property type="entry name" value="NUDIX_hydrolase_CS"/>
</dbReference>
<evidence type="ECO:0000256" key="2">
    <source>
        <dbReference type="ARBA" id="ARBA00022801"/>
    </source>
</evidence>
<feature type="domain" description="Nudix hydrolase" evidence="4">
    <location>
        <begin position="24"/>
        <end position="156"/>
    </location>
</feature>
<dbReference type="GO" id="GO:0005737">
    <property type="term" value="C:cytoplasm"/>
    <property type="evidence" value="ECO:0007669"/>
    <property type="project" value="TreeGrafter"/>
</dbReference>
<dbReference type="GO" id="GO:0008486">
    <property type="term" value="F:diphosphoinositol-polyphosphate diphosphatase activity"/>
    <property type="evidence" value="ECO:0007669"/>
    <property type="project" value="TreeGrafter"/>
</dbReference>
<dbReference type="PROSITE" id="PS00893">
    <property type="entry name" value="NUDIX_BOX"/>
    <property type="match status" value="1"/>
</dbReference>
<evidence type="ECO:0000256" key="1">
    <source>
        <dbReference type="ARBA" id="ARBA00022723"/>
    </source>
</evidence>
<dbReference type="PROSITE" id="PS51462">
    <property type="entry name" value="NUDIX"/>
    <property type="match status" value="1"/>
</dbReference>
<dbReference type="SUPFAM" id="SSF55811">
    <property type="entry name" value="Nudix"/>
    <property type="match status" value="1"/>
</dbReference>
<dbReference type="Pfam" id="PF00293">
    <property type="entry name" value="NUDIX"/>
    <property type="match status" value="1"/>
</dbReference>
<dbReference type="GO" id="GO:0071543">
    <property type="term" value="P:diphosphoinositol polyphosphate metabolic process"/>
    <property type="evidence" value="ECO:0007669"/>
    <property type="project" value="TreeGrafter"/>
</dbReference>
<dbReference type="Gene3D" id="3.90.79.10">
    <property type="entry name" value="Nucleoside Triphosphate Pyrophosphohydrolase"/>
    <property type="match status" value="1"/>
</dbReference>
<dbReference type="PANTHER" id="PTHR12629">
    <property type="entry name" value="DIPHOSPHOINOSITOL POLYPHOSPHATE PHOSPHOHYDROLASE"/>
    <property type="match status" value="1"/>
</dbReference>
<sequence length="160" mass="18497">MASGKAKSMTSRQGRENQRYSAKGERLVAGIVPLSEDKTLVLLIQSTRRKGWVLPKGGWEKDEECTEAAAREAWEEAGISVHIDFDLGDIEDSRPPKPSPKEPKERSLYRFYEATVLTQEEDWPEREKRERGWFTFAAAYEHLKNRPELQQALMRSTMKR</sequence>
<accession>A0AA39ZX87</accession>